<proteinExistence type="predicted"/>
<accession>A0ACB9S9H1</accession>
<keyword evidence="2" id="KW-1185">Reference proteome</keyword>
<reference evidence="2" key="1">
    <citation type="journal article" date="2023" name="Front. Plant Sci.">
        <title>Chromosomal-level genome assembly of Melastoma candidum provides insights into trichome evolution.</title>
        <authorList>
            <person name="Zhong Y."/>
            <person name="Wu W."/>
            <person name="Sun C."/>
            <person name="Zou P."/>
            <person name="Liu Y."/>
            <person name="Dai S."/>
            <person name="Zhou R."/>
        </authorList>
    </citation>
    <scope>NUCLEOTIDE SEQUENCE [LARGE SCALE GENOMIC DNA]</scope>
</reference>
<evidence type="ECO:0000313" key="2">
    <source>
        <dbReference type="Proteomes" id="UP001057402"/>
    </source>
</evidence>
<protein>
    <submittedName>
        <fullName evidence="1">Uncharacterized protein</fullName>
    </submittedName>
</protein>
<name>A0ACB9S9H1_9MYRT</name>
<organism evidence="1 2">
    <name type="scientific">Melastoma candidum</name>
    <dbReference type="NCBI Taxonomy" id="119954"/>
    <lineage>
        <taxon>Eukaryota</taxon>
        <taxon>Viridiplantae</taxon>
        <taxon>Streptophyta</taxon>
        <taxon>Embryophyta</taxon>
        <taxon>Tracheophyta</taxon>
        <taxon>Spermatophyta</taxon>
        <taxon>Magnoliopsida</taxon>
        <taxon>eudicotyledons</taxon>
        <taxon>Gunneridae</taxon>
        <taxon>Pentapetalae</taxon>
        <taxon>rosids</taxon>
        <taxon>malvids</taxon>
        <taxon>Myrtales</taxon>
        <taxon>Melastomataceae</taxon>
        <taxon>Melastomatoideae</taxon>
        <taxon>Melastomateae</taxon>
        <taxon>Melastoma</taxon>
    </lineage>
</organism>
<comment type="caution">
    <text evidence="1">The sequence shown here is derived from an EMBL/GenBank/DDBJ whole genome shotgun (WGS) entry which is preliminary data.</text>
</comment>
<sequence>MTEAVDEQPGNSVRLRTNSSKGCFLNQLPLLWHLHLLLLGLLQLKLPLLRLTNLNRCQDENMSRVAADIVMSTSVVGGMADSPLGFLHKTDHFSLLLFICAAEILPYGIELGKAIYRSCLATMAQMTTQ</sequence>
<dbReference type="EMBL" id="CM042880">
    <property type="protein sequence ID" value="KAI4388005.1"/>
    <property type="molecule type" value="Genomic_DNA"/>
</dbReference>
<dbReference type="Proteomes" id="UP001057402">
    <property type="component" value="Chromosome 1"/>
</dbReference>
<evidence type="ECO:0000313" key="1">
    <source>
        <dbReference type="EMBL" id="KAI4388005.1"/>
    </source>
</evidence>
<gene>
    <name evidence="1" type="ORF">MLD38_000382</name>
</gene>